<dbReference type="PANTHER" id="PTHR45774:SF3">
    <property type="entry name" value="BTB (POZ) DOMAIN-CONTAINING 2B-RELATED"/>
    <property type="match status" value="1"/>
</dbReference>
<dbReference type="SUPFAM" id="SSF54695">
    <property type="entry name" value="POZ domain"/>
    <property type="match status" value="1"/>
</dbReference>
<feature type="chain" id="PRO_5044021852" description="BTB domain-containing protein" evidence="1">
    <location>
        <begin position="21"/>
        <end position="465"/>
    </location>
</feature>
<dbReference type="CDD" id="cd18186">
    <property type="entry name" value="BTB_POZ_ZBTB_KLHL-like"/>
    <property type="match status" value="1"/>
</dbReference>
<evidence type="ECO:0000313" key="3">
    <source>
        <dbReference type="EMBL" id="CAL1281128.1"/>
    </source>
</evidence>
<evidence type="ECO:0000313" key="4">
    <source>
        <dbReference type="Proteomes" id="UP001497382"/>
    </source>
</evidence>
<feature type="domain" description="BTB" evidence="2">
    <location>
        <begin position="75"/>
        <end position="143"/>
    </location>
</feature>
<sequence>MHMSCMHVTWCAAFLQVVLTEFFTSGFLQQFSWLLFKCISFKNFIQNMSDNCIYRVRSNTLQKRLFADLEKSIFTDITFMVGQKGNRRNFKAHRLVLASENPEFENMLHGSDESGTIKISDIHPKGFENLIRYYYGESFLFKDLASIRETCLAAEKFKANQLQLIAEDNLIDLLKSESLIKILNVCIELNMPRAKERCLEAISARFENVLKTEELISAPLEVIKQILGLCSDRGLDFKISAICTLLAWAERHECPDIITRRLLSMVQYEHIPSDVIISFFRRKDVPLMESQIRVVPEGHSSKKTWSLIKDLLLKSTNMIRNTVVHSLEHTKAESSEVEQETSLGGKEIFTDEVETYGLKNKKETGVDREAPEPEGEKISEVDYDPDEDYSVIEEEVINDFMQEASKLITCSVTNSSRETVNRIISVTEELTKQAAEKMQKAIDEMEDSFKYLIACNSNTSKNTEV</sequence>
<dbReference type="Proteomes" id="UP001497382">
    <property type="component" value="Unassembled WGS sequence"/>
</dbReference>
<dbReference type="SMART" id="SM00225">
    <property type="entry name" value="BTB"/>
    <property type="match status" value="1"/>
</dbReference>
<dbReference type="InterPro" id="IPR011333">
    <property type="entry name" value="SKP1/BTB/POZ_sf"/>
</dbReference>
<keyword evidence="1" id="KW-0732">Signal</keyword>
<protein>
    <recommendedName>
        <fullName evidence="2">BTB domain-containing protein</fullName>
    </recommendedName>
</protein>
<comment type="caution">
    <text evidence="3">The sequence shown here is derived from an EMBL/GenBank/DDBJ whole genome shotgun (WGS) entry which is preliminary data.</text>
</comment>
<name>A0AAV2AB25_9ARAC</name>
<evidence type="ECO:0000259" key="2">
    <source>
        <dbReference type="PROSITE" id="PS50097"/>
    </source>
</evidence>
<dbReference type="CDD" id="cd14733">
    <property type="entry name" value="BACK"/>
    <property type="match status" value="1"/>
</dbReference>
<reference evidence="3 4" key="1">
    <citation type="submission" date="2024-04" db="EMBL/GenBank/DDBJ databases">
        <authorList>
            <person name="Rising A."/>
            <person name="Reimegard J."/>
            <person name="Sonavane S."/>
            <person name="Akerstrom W."/>
            <person name="Nylinder S."/>
            <person name="Hedman E."/>
            <person name="Kallberg Y."/>
        </authorList>
    </citation>
    <scope>NUCLEOTIDE SEQUENCE [LARGE SCALE GENOMIC DNA]</scope>
</reference>
<dbReference type="PROSITE" id="PS50097">
    <property type="entry name" value="BTB"/>
    <property type="match status" value="1"/>
</dbReference>
<dbReference type="EMBL" id="CAXIEN010000140">
    <property type="protein sequence ID" value="CAL1281128.1"/>
    <property type="molecule type" value="Genomic_DNA"/>
</dbReference>
<proteinExistence type="predicted"/>
<gene>
    <name evidence="3" type="ORF">LARSCL_LOCUS11384</name>
</gene>
<feature type="signal peptide" evidence="1">
    <location>
        <begin position="1"/>
        <end position="20"/>
    </location>
</feature>
<dbReference type="AlphaFoldDB" id="A0AAV2AB25"/>
<organism evidence="3 4">
    <name type="scientific">Larinioides sclopetarius</name>
    <dbReference type="NCBI Taxonomy" id="280406"/>
    <lineage>
        <taxon>Eukaryota</taxon>
        <taxon>Metazoa</taxon>
        <taxon>Ecdysozoa</taxon>
        <taxon>Arthropoda</taxon>
        <taxon>Chelicerata</taxon>
        <taxon>Arachnida</taxon>
        <taxon>Araneae</taxon>
        <taxon>Araneomorphae</taxon>
        <taxon>Entelegynae</taxon>
        <taxon>Araneoidea</taxon>
        <taxon>Araneidae</taxon>
        <taxon>Larinioides</taxon>
    </lineage>
</organism>
<dbReference type="InterPro" id="IPR000210">
    <property type="entry name" value="BTB/POZ_dom"/>
</dbReference>
<dbReference type="Gene3D" id="3.30.710.10">
    <property type="entry name" value="Potassium Channel Kv1.1, Chain A"/>
    <property type="match status" value="1"/>
</dbReference>
<dbReference type="Pfam" id="PF00651">
    <property type="entry name" value="BTB"/>
    <property type="match status" value="1"/>
</dbReference>
<evidence type="ECO:0000256" key="1">
    <source>
        <dbReference type="SAM" id="SignalP"/>
    </source>
</evidence>
<dbReference type="PANTHER" id="PTHR45774">
    <property type="entry name" value="BTB/POZ DOMAIN-CONTAINING"/>
    <property type="match status" value="1"/>
</dbReference>
<accession>A0AAV2AB25</accession>
<keyword evidence="4" id="KW-1185">Reference proteome</keyword>